<dbReference type="RefSeq" id="WP_026801711.1">
    <property type="nucleotide sequence ID" value="NZ_AULI01000022.1"/>
</dbReference>
<reference evidence="2 3" key="1">
    <citation type="submission" date="2013-08" db="EMBL/GenBank/DDBJ databases">
        <authorList>
            <person name="Huang J."/>
            <person name="Wang G."/>
        </authorList>
    </citation>
    <scope>NUCLEOTIDE SEQUENCE [LARGE SCALE GENOMIC DNA]</scope>
    <source>
        <strain evidence="2 3">JSM 076056</strain>
    </source>
</reference>
<protein>
    <submittedName>
        <fullName evidence="2">Uncharacterized protein</fullName>
    </submittedName>
</protein>
<gene>
    <name evidence="2" type="ORF">N781_08945</name>
</gene>
<sequence>MNEKSENQETNANEADQNYENENLVPVQDYDGTGYTLRNASADIEKIAEENEEEIKEAVVQYFSNKYKSEVKVHNMEAANGGITVFLKSVSPLEYHTYAIVPVNEENASIMYEDIFTQSGQVENAIVTGIYAKVYNQEFNTLNSMLNQLAQEQPIVGVTADALNNVTGDGYSTQYYRTAIFDKNLIEVSNTFLKDPTLDAEEYKILLNDVDYDPNLLSYVIEFYMEDKDKKPKQEILDKIATEIEENKNELPPGSYELILNDNYINKVTAIGTNDNSLEIADPNSIIIKLKEE</sequence>
<dbReference type="Proteomes" id="UP000030528">
    <property type="component" value="Unassembled WGS sequence"/>
</dbReference>
<proteinExistence type="predicted"/>
<dbReference type="AlphaFoldDB" id="A0A0A5GCS2"/>
<feature type="region of interest" description="Disordered" evidence="1">
    <location>
        <begin position="1"/>
        <end position="25"/>
    </location>
</feature>
<comment type="caution">
    <text evidence="2">The sequence shown here is derived from an EMBL/GenBank/DDBJ whole genome shotgun (WGS) entry which is preliminary data.</text>
</comment>
<evidence type="ECO:0000313" key="3">
    <source>
        <dbReference type="Proteomes" id="UP000030528"/>
    </source>
</evidence>
<accession>A0A0A5GCS2</accession>
<dbReference type="EMBL" id="AVPE01000019">
    <property type="protein sequence ID" value="KGX89834.1"/>
    <property type="molecule type" value="Genomic_DNA"/>
</dbReference>
<organism evidence="2 3">
    <name type="scientific">Pontibacillus halophilus JSM 076056 = DSM 19796</name>
    <dbReference type="NCBI Taxonomy" id="1385510"/>
    <lineage>
        <taxon>Bacteria</taxon>
        <taxon>Bacillati</taxon>
        <taxon>Bacillota</taxon>
        <taxon>Bacilli</taxon>
        <taxon>Bacillales</taxon>
        <taxon>Bacillaceae</taxon>
        <taxon>Pontibacillus</taxon>
    </lineage>
</organism>
<evidence type="ECO:0000256" key="1">
    <source>
        <dbReference type="SAM" id="MobiDB-lite"/>
    </source>
</evidence>
<dbReference type="eggNOG" id="ENOG50305Y1">
    <property type="taxonomic scope" value="Bacteria"/>
</dbReference>
<keyword evidence="3" id="KW-1185">Reference proteome</keyword>
<feature type="compositionally biased region" description="Polar residues" evidence="1">
    <location>
        <begin position="8"/>
        <end position="21"/>
    </location>
</feature>
<evidence type="ECO:0000313" key="2">
    <source>
        <dbReference type="EMBL" id="KGX89834.1"/>
    </source>
</evidence>
<name>A0A0A5GCS2_9BACI</name>